<sequence>MPSPEHIHPALWRATQLARASARVVPTGHAELSAQLPEGGWPLGCLTELLLPHPGSGELRLLSTAIAGRGDGRPVALVQPPFTPHIAAWRQWRLAPERLLWVAPAKAGDALWAAEQILKHASCAALLCWLPQARPESLRRLHLAAQASDTLFFALRPAQAAHSASPAPLRLALAPAPGGLSIHILKRRGPVCETPIFLPLDGSLARAAQALPSHATLDRHPSSSSVSGQRASPAA</sequence>
<gene>
    <name evidence="2" type="ORF">BBN53_11235</name>
    <name evidence="3" type="ORF">ERS370011_00309</name>
</gene>
<evidence type="ECO:0000313" key="5">
    <source>
        <dbReference type="Proteomes" id="UP000092950"/>
    </source>
</evidence>
<keyword evidence="2" id="KW-0132">Cell division</keyword>
<dbReference type="RefSeq" id="WP_043209259.1">
    <property type="nucleotide sequence ID" value="NZ_CAJGUP010000170.1"/>
</dbReference>
<feature type="compositionally biased region" description="Polar residues" evidence="1">
    <location>
        <begin position="222"/>
        <end position="235"/>
    </location>
</feature>
<evidence type="ECO:0000313" key="4">
    <source>
        <dbReference type="Proteomes" id="UP000053096"/>
    </source>
</evidence>
<evidence type="ECO:0000313" key="3">
    <source>
        <dbReference type="EMBL" id="CUI37538.1"/>
    </source>
</evidence>
<dbReference type="Proteomes" id="UP000092950">
    <property type="component" value="Chromosome"/>
</dbReference>
<dbReference type="NCBIfam" id="NF033429">
    <property type="entry name" value="ImuA_translesion"/>
    <property type="match status" value="1"/>
</dbReference>
<reference evidence="2 5" key="2">
    <citation type="submission" date="2016-07" db="EMBL/GenBank/DDBJ databases">
        <title>Complete genome sequences of Bordetella pseudohinzii.</title>
        <authorList>
            <person name="Spilker T."/>
            <person name="Darrah R."/>
            <person name="LiPuma J.J."/>
        </authorList>
    </citation>
    <scope>NUCLEOTIDE SEQUENCE [LARGE SCALE GENOMIC DNA]</scope>
    <source>
        <strain evidence="2 5">HI4681</strain>
    </source>
</reference>
<dbReference type="KEGG" id="bpdz:BBN53_11235"/>
<dbReference type="OrthoDB" id="9811176at2"/>
<name>A0A0J6CD29_9BORD</name>
<dbReference type="InterPro" id="IPR027417">
    <property type="entry name" value="P-loop_NTPase"/>
</dbReference>
<proteinExistence type="predicted"/>
<organism evidence="3 4">
    <name type="scientific">Bordetella pseudohinzii</name>
    <dbReference type="NCBI Taxonomy" id="1331258"/>
    <lineage>
        <taxon>Bacteria</taxon>
        <taxon>Pseudomonadati</taxon>
        <taxon>Pseudomonadota</taxon>
        <taxon>Betaproteobacteria</taxon>
        <taxon>Burkholderiales</taxon>
        <taxon>Alcaligenaceae</taxon>
        <taxon>Bordetella</taxon>
    </lineage>
</organism>
<dbReference type="GO" id="GO:0051301">
    <property type="term" value="P:cell division"/>
    <property type="evidence" value="ECO:0007669"/>
    <property type="project" value="UniProtKB-KW"/>
</dbReference>
<dbReference type="SUPFAM" id="SSF52540">
    <property type="entry name" value="P-loop containing nucleoside triphosphate hydrolases"/>
    <property type="match status" value="1"/>
</dbReference>
<evidence type="ECO:0000313" key="2">
    <source>
        <dbReference type="EMBL" id="ANY16415.1"/>
    </source>
</evidence>
<keyword evidence="2" id="KW-0131">Cell cycle</keyword>
<dbReference type="InterPro" id="IPR017166">
    <property type="entry name" value="UCP037290"/>
</dbReference>
<dbReference type="Proteomes" id="UP000053096">
    <property type="component" value="Unassembled WGS sequence"/>
</dbReference>
<protein>
    <submittedName>
        <fullName evidence="2">Cell division protein</fullName>
    </submittedName>
    <submittedName>
        <fullName evidence="3">Uncharacterized conserved protein</fullName>
    </submittedName>
</protein>
<dbReference type="AlphaFoldDB" id="A0A0J6CD29"/>
<evidence type="ECO:0000256" key="1">
    <source>
        <dbReference type="SAM" id="MobiDB-lite"/>
    </source>
</evidence>
<keyword evidence="5" id="KW-1185">Reference proteome</keyword>
<accession>A0A0J6CD29</accession>
<dbReference type="InterPro" id="IPR047610">
    <property type="entry name" value="ImuA_translesion"/>
</dbReference>
<accession>A0A0M9HYE1</accession>
<dbReference type="EMBL" id="CYTV01000001">
    <property type="protein sequence ID" value="CUI37538.1"/>
    <property type="molecule type" value="Genomic_DNA"/>
</dbReference>
<dbReference type="Gene3D" id="3.40.50.300">
    <property type="entry name" value="P-loop containing nucleotide triphosphate hydrolases"/>
    <property type="match status" value="1"/>
</dbReference>
<dbReference type="PIRSF" id="PIRSF037290">
    <property type="entry name" value="UCP037290"/>
    <property type="match status" value="1"/>
</dbReference>
<feature type="region of interest" description="Disordered" evidence="1">
    <location>
        <begin position="213"/>
        <end position="235"/>
    </location>
</feature>
<reference evidence="3 4" key="1">
    <citation type="submission" date="2015-09" db="EMBL/GenBank/DDBJ databases">
        <authorList>
            <person name="Jackson K.R."/>
            <person name="Lunt B.L."/>
            <person name="Fisher J.N.B."/>
            <person name="Gardner A.V."/>
            <person name="Bailey M.E."/>
            <person name="Deus L.M."/>
            <person name="Earl A.S."/>
            <person name="Gibby P.D."/>
            <person name="Hartmann K.A."/>
            <person name="Liu J.E."/>
            <person name="Manci A.M."/>
            <person name="Nielsen D.A."/>
            <person name="Solomon M.B."/>
            <person name="Breakwell D.P."/>
            <person name="Burnett S.H."/>
            <person name="Grose J.H."/>
        </authorList>
    </citation>
    <scope>NUCLEOTIDE SEQUENCE [LARGE SCALE GENOMIC DNA]</scope>
    <source>
        <strain evidence="3 4">2789STDY5608636</strain>
    </source>
</reference>
<dbReference type="EMBL" id="CP016440">
    <property type="protein sequence ID" value="ANY16415.1"/>
    <property type="molecule type" value="Genomic_DNA"/>
</dbReference>